<evidence type="ECO:0000313" key="3">
    <source>
        <dbReference type="Proteomes" id="UP001150238"/>
    </source>
</evidence>
<reference evidence="2" key="2">
    <citation type="journal article" date="2023" name="Proc. Natl. Acad. Sci. U.S.A.">
        <title>A global phylogenomic analysis of the shiitake genus Lentinula.</title>
        <authorList>
            <person name="Sierra-Patev S."/>
            <person name="Min B."/>
            <person name="Naranjo-Ortiz M."/>
            <person name="Looney B."/>
            <person name="Konkel Z."/>
            <person name="Slot J.C."/>
            <person name="Sakamoto Y."/>
            <person name="Steenwyk J.L."/>
            <person name="Rokas A."/>
            <person name="Carro J."/>
            <person name="Camarero S."/>
            <person name="Ferreira P."/>
            <person name="Molpeceres G."/>
            <person name="Ruiz-Duenas F.J."/>
            <person name="Serrano A."/>
            <person name="Henrissat B."/>
            <person name="Drula E."/>
            <person name="Hughes K.W."/>
            <person name="Mata J.L."/>
            <person name="Ishikawa N.K."/>
            <person name="Vargas-Isla R."/>
            <person name="Ushijima S."/>
            <person name="Smith C.A."/>
            <person name="Donoghue J."/>
            <person name="Ahrendt S."/>
            <person name="Andreopoulos W."/>
            <person name="He G."/>
            <person name="LaButti K."/>
            <person name="Lipzen A."/>
            <person name="Ng V."/>
            <person name="Riley R."/>
            <person name="Sandor L."/>
            <person name="Barry K."/>
            <person name="Martinez A.T."/>
            <person name="Xiao Y."/>
            <person name="Gibbons J.G."/>
            <person name="Terashima K."/>
            <person name="Grigoriev I.V."/>
            <person name="Hibbett D."/>
        </authorList>
    </citation>
    <scope>NUCLEOTIDE SEQUENCE</scope>
    <source>
        <strain evidence="2">Sp2 HRB7682 ss15</strain>
    </source>
</reference>
<gene>
    <name evidence="2" type="ORF">C8J55DRAFT_566353</name>
</gene>
<feature type="region of interest" description="Disordered" evidence="1">
    <location>
        <begin position="23"/>
        <end position="45"/>
    </location>
</feature>
<evidence type="ECO:0000256" key="1">
    <source>
        <dbReference type="SAM" id="MobiDB-lite"/>
    </source>
</evidence>
<organism evidence="2 3">
    <name type="scientific">Lentinula lateritia</name>
    <dbReference type="NCBI Taxonomy" id="40482"/>
    <lineage>
        <taxon>Eukaryota</taxon>
        <taxon>Fungi</taxon>
        <taxon>Dikarya</taxon>
        <taxon>Basidiomycota</taxon>
        <taxon>Agaricomycotina</taxon>
        <taxon>Agaricomycetes</taxon>
        <taxon>Agaricomycetidae</taxon>
        <taxon>Agaricales</taxon>
        <taxon>Marasmiineae</taxon>
        <taxon>Omphalotaceae</taxon>
        <taxon>Lentinula</taxon>
    </lineage>
</organism>
<dbReference type="AlphaFoldDB" id="A0A9W8ZSD4"/>
<dbReference type="EMBL" id="JANVFS010000052">
    <property type="protein sequence ID" value="KAJ4465232.1"/>
    <property type="molecule type" value="Genomic_DNA"/>
</dbReference>
<comment type="caution">
    <text evidence="2">The sequence shown here is derived from an EMBL/GenBank/DDBJ whole genome shotgun (WGS) entry which is preliminary data.</text>
</comment>
<evidence type="ECO:0000313" key="2">
    <source>
        <dbReference type="EMBL" id="KAJ4465232.1"/>
    </source>
</evidence>
<accession>A0A9W8ZSD4</accession>
<protein>
    <submittedName>
        <fullName evidence="2">Uncharacterized protein</fullName>
    </submittedName>
</protein>
<dbReference type="Proteomes" id="UP001150238">
    <property type="component" value="Unassembled WGS sequence"/>
</dbReference>
<name>A0A9W8ZSD4_9AGAR</name>
<reference evidence="2" key="1">
    <citation type="submission" date="2022-08" db="EMBL/GenBank/DDBJ databases">
        <authorList>
            <consortium name="DOE Joint Genome Institute"/>
            <person name="Min B."/>
            <person name="Riley R."/>
            <person name="Sierra-Patev S."/>
            <person name="Naranjo-Ortiz M."/>
            <person name="Looney B."/>
            <person name="Konkel Z."/>
            <person name="Slot J.C."/>
            <person name="Sakamoto Y."/>
            <person name="Steenwyk J.L."/>
            <person name="Rokas A."/>
            <person name="Carro J."/>
            <person name="Camarero S."/>
            <person name="Ferreira P."/>
            <person name="Molpeceres G."/>
            <person name="Ruiz-Duenas F.J."/>
            <person name="Serrano A."/>
            <person name="Henrissat B."/>
            <person name="Drula E."/>
            <person name="Hughes K.W."/>
            <person name="Mata J.L."/>
            <person name="Ishikawa N.K."/>
            <person name="Vargas-Isla R."/>
            <person name="Ushijima S."/>
            <person name="Smith C.A."/>
            <person name="Ahrendt S."/>
            <person name="Andreopoulos W."/>
            <person name="He G."/>
            <person name="Labutti K."/>
            <person name="Lipzen A."/>
            <person name="Ng V."/>
            <person name="Sandor L."/>
            <person name="Barry K."/>
            <person name="Martinez A.T."/>
            <person name="Xiao Y."/>
            <person name="Gibbons J.G."/>
            <person name="Terashima K."/>
            <person name="Hibbett D.S."/>
            <person name="Grigoriev I.V."/>
        </authorList>
    </citation>
    <scope>NUCLEOTIDE SEQUENCE</scope>
    <source>
        <strain evidence="2">Sp2 HRB7682 ss15</strain>
    </source>
</reference>
<sequence>MPTALDLSLGNVELLATSPLPPPMLEDIHLQPPVPGTSPSGRIPSQELIHSRPILHMTYLISR</sequence>
<proteinExistence type="predicted"/>